<gene>
    <name evidence="3" type="ORF">SEPMUDRAFT_50268</name>
</gene>
<feature type="chain" id="PRO_5004032092" evidence="2">
    <location>
        <begin position="19"/>
        <end position="217"/>
    </location>
</feature>
<name>M3CYV7_SPHMS</name>
<reference evidence="3 4" key="1">
    <citation type="journal article" date="2012" name="PLoS Pathog.">
        <title>Diverse lifestyles and strategies of plant pathogenesis encoded in the genomes of eighteen Dothideomycetes fungi.</title>
        <authorList>
            <person name="Ohm R.A."/>
            <person name="Feau N."/>
            <person name="Henrissat B."/>
            <person name="Schoch C.L."/>
            <person name="Horwitz B.A."/>
            <person name="Barry K.W."/>
            <person name="Condon B.J."/>
            <person name="Copeland A.C."/>
            <person name="Dhillon B."/>
            <person name="Glaser F."/>
            <person name="Hesse C.N."/>
            <person name="Kosti I."/>
            <person name="LaButti K."/>
            <person name="Lindquist E.A."/>
            <person name="Lucas S."/>
            <person name="Salamov A.A."/>
            <person name="Bradshaw R.E."/>
            <person name="Ciuffetti L."/>
            <person name="Hamelin R.C."/>
            <person name="Kema G.H.J."/>
            <person name="Lawrence C."/>
            <person name="Scott J.A."/>
            <person name="Spatafora J.W."/>
            <person name="Turgeon B.G."/>
            <person name="de Wit P.J.G.M."/>
            <person name="Zhong S."/>
            <person name="Goodwin S.B."/>
            <person name="Grigoriev I.V."/>
        </authorList>
    </citation>
    <scope>NUCLEOTIDE SEQUENCE [LARGE SCALE GENOMIC DNA]</scope>
    <source>
        <strain evidence="3 4">SO2202</strain>
    </source>
</reference>
<dbReference type="eggNOG" id="ENOG502TJ8E">
    <property type="taxonomic scope" value="Eukaryota"/>
</dbReference>
<evidence type="ECO:0000313" key="4">
    <source>
        <dbReference type="Proteomes" id="UP000016931"/>
    </source>
</evidence>
<evidence type="ECO:0000256" key="1">
    <source>
        <dbReference type="SAM" id="MobiDB-lite"/>
    </source>
</evidence>
<dbReference type="Proteomes" id="UP000016931">
    <property type="component" value="Unassembled WGS sequence"/>
</dbReference>
<dbReference type="AlphaFoldDB" id="M3CYV7"/>
<feature type="region of interest" description="Disordered" evidence="1">
    <location>
        <begin position="198"/>
        <end position="217"/>
    </location>
</feature>
<feature type="compositionally biased region" description="Low complexity" evidence="1">
    <location>
        <begin position="200"/>
        <end position="217"/>
    </location>
</feature>
<dbReference type="OrthoDB" id="3642362at2759"/>
<protein>
    <submittedName>
        <fullName evidence="3">Uncharacterized protein</fullName>
    </submittedName>
</protein>
<accession>M3CYV7</accession>
<dbReference type="OMA" id="VVQDYAN"/>
<keyword evidence="2" id="KW-0732">Signal</keyword>
<dbReference type="RefSeq" id="XP_016757965.1">
    <property type="nucleotide sequence ID" value="XM_016909157.1"/>
</dbReference>
<evidence type="ECO:0000313" key="3">
    <source>
        <dbReference type="EMBL" id="EMF09844.1"/>
    </source>
</evidence>
<dbReference type="HOGENOM" id="CLU_1272967_0_0_1"/>
<sequence>MIGFKVFSLLGLALGVAAQGSFGASENSAKILSLLVEADKVTVKSGQAAAAYTPNNQRATKNLENLNAQLLQSWQAVTTAAQSSQGFYTASGAQAIVDFLNKRLGPDTTAADLIYTNQRDTFVKGGFIDYINPGLLKLRTAVDAASAAVKTKTPAKYLTPMDLGFLIVVQDYANTQEIQQFGGNASVFSGSLCTSPVPPYNSGKSGKSGKSPKSYSS</sequence>
<feature type="signal peptide" evidence="2">
    <location>
        <begin position="1"/>
        <end position="18"/>
    </location>
</feature>
<keyword evidence="4" id="KW-1185">Reference proteome</keyword>
<evidence type="ECO:0000256" key="2">
    <source>
        <dbReference type="SAM" id="SignalP"/>
    </source>
</evidence>
<proteinExistence type="predicted"/>
<dbReference type="GeneID" id="27906294"/>
<dbReference type="EMBL" id="KB456268">
    <property type="protein sequence ID" value="EMF09844.1"/>
    <property type="molecule type" value="Genomic_DNA"/>
</dbReference>
<organism evidence="3 4">
    <name type="scientific">Sphaerulina musiva (strain SO2202)</name>
    <name type="common">Poplar stem canker fungus</name>
    <name type="synonym">Septoria musiva</name>
    <dbReference type="NCBI Taxonomy" id="692275"/>
    <lineage>
        <taxon>Eukaryota</taxon>
        <taxon>Fungi</taxon>
        <taxon>Dikarya</taxon>
        <taxon>Ascomycota</taxon>
        <taxon>Pezizomycotina</taxon>
        <taxon>Dothideomycetes</taxon>
        <taxon>Dothideomycetidae</taxon>
        <taxon>Mycosphaerellales</taxon>
        <taxon>Mycosphaerellaceae</taxon>
        <taxon>Sphaerulina</taxon>
    </lineage>
</organism>